<reference evidence="2" key="1">
    <citation type="journal article" date="2009" name="ISME J.">
        <title>The genome sequence of the psychrophilic archaeon, Methanococcoides burtonii: the role of genome evolution in cold adaptation.</title>
        <authorList>
            <person name="Allen M.A."/>
            <person name="Lauro F.M."/>
            <person name="Williams T.J."/>
            <person name="Burg D."/>
            <person name="Siddiqui K.S."/>
            <person name="De Francisci D."/>
            <person name="Chong K.W."/>
            <person name="Pilak O."/>
            <person name="Chew H.H."/>
            <person name="De Maere M.Z."/>
            <person name="Ting L."/>
            <person name="Katrib M."/>
            <person name="Ng C."/>
            <person name="Sowers K.R."/>
            <person name="Galperin M.Y."/>
            <person name="Anderson I.J."/>
            <person name="Ivanova N."/>
            <person name="Dalin E."/>
            <person name="Martinez M."/>
            <person name="Lapidus A."/>
            <person name="Hauser L."/>
            <person name="Land M."/>
            <person name="Thomas T."/>
            <person name="Cavicchioli R."/>
        </authorList>
    </citation>
    <scope>NUCLEOTIDE SEQUENCE [LARGE SCALE GENOMIC DNA]</scope>
    <source>
        <strain evidence="2">DSM 6242 / NBRC 107633 / OCM 468 / ACE-M</strain>
    </source>
</reference>
<name>Q12YU8_METBU</name>
<evidence type="ECO:0000313" key="2">
    <source>
        <dbReference type="Proteomes" id="UP000001979"/>
    </source>
</evidence>
<organism evidence="1 2">
    <name type="scientific">Methanococcoides burtonii (strain DSM 6242 / NBRC 107633 / OCM 468 / ACE-M)</name>
    <dbReference type="NCBI Taxonomy" id="259564"/>
    <lineage>
        <taxon>Archaea</taxon>
        <taxon>Methanobacteriati</taxon>
        <taxon>Methanobacteriota</taxon>
        <taxon>Stenosarchaea group</taxon>
        <taxon>Methanomicrobia</taxon>
        <taxon>Methanosarcinales</taxon>
        <taxon>Methanosarcinaceae</taxon>
        <taxon>Methanococcoides</taxon>
    </lineage>
</organism>
<dbReference type="HOGENOM" id="CLU_1943850_0_0_2"/>
<sequence length="129" mass="14679">MLLKRCNCFSCPFAWRSVTSVIPQDIPMFLLVNSSNYDASIIRAILLGHCGIHTNNDANHIWNLRYMMIFKDISIPQAPYIAAISSTQYNFDTVLMVIHTDPNEVTEEINALDNVLTYLSPFIQKKIAL</sequence>
<protein>
    <submittedName>
        <fullName evidence="1">Uncharacterized protein</fullName>
    </submittedName>
</protein>
<evidence type="ECO:0000313" key="1">
    <source>
        <dbReference type="EMBL" id="ABE51378.1"/>
    </source>
</evidence>
<proteinExistence type="predicted"/>
<gene>
    <name evidence="1" type="ordered locus">Mbur_0383</name>
</gene>
<dbReference type="KEGG" id="mbu:Mbur_0383"/>
<keyword evidence="2" id="KW-1185">Reference proteome</keyword>
<dbReference type="AlphaFoldDB" id="Q12YU8"/>
<accession>Q12YU8</accession>
<dbReference type="EMBL" id="CP000300">
    <property type="protein sequence ID" value="ABE51378.1"/>
    <property type="molecule type" value="Genomic_DNA"/>
</dbReference>
<dbReference type="Proteomes" id="UP000001979">
    <property type="component" value="Chromosome"/>
</dbReference>